<evidence type="ECO:0000256" key="2">
    <source>
        <dbReference type="ARBA" id="ARBA00012425"/>
    </source>
</evidence>
<dbReference type="Pfam" id="PF00069">
    <property type="entry name" value="Pkinase"/>
    <property type="match status" value="1"/>
</dbReference>
<evidence type="ECO:0000256" key="3">
    <source>
        <dbReference type="ARBA" id="ARBA00022527"/>
    </source>
</evidence>
<dbReference type="SUPFAM" id="SSF56112">
    <property type="entry name" value="Protein kinase-like (PK-like)"/>
    <property type="match status" value="1"/>
</dbReference>
<feature type="compositionally biased region" description="Polar residues" evidence="11">
    <location>
        <begin position="19"/>
        <end position="32"/>
    </location>
</feature>
<keyword evidence="7 10" id="KW-0067">ATP-binding</keyword>
<keyword evidence="5 10" id="KW-0547">Nucleotide-binding</keyword>
<feature type="compositionally biased region" description="Polar residues" evidence="11">
    <location>
        <begin position="548"/>
        <end position="559"/>
    </location>
</feature>
<feature type="binding site" evidence="10">
    <location>
        <position position="746"/>
    </location>
    <ligand>
        <name>ATP</name>
        <dbReference type="ChEBI" id="CHEBI:30616"/>
    </ligand>
</feature>
<dbReference type="GO" id="GO:0004693">
    <property type="term" value="F:cyclin-dependent protein serine/threonine kinase activity"/>
    <property type="evidence" value="ECO:0007669"/>
    <property type="project" value="UniProtKB-EC"/>
</dbReference>
<keyword evidence="4" id="KW-0808">Transferase</keyword>
<evidence type="ECO:0000313" key="13">
    <source>
        <dbReference type="EMBL" id="CAJ2507899.1"/>
    </source>
</evidence>
<feature type="compositionally biased region" description="Basic and acidic residues" evidence="11">
    <location>
        <begin position="33"/>
        <end position="62"/>
    </location>
</feature>
<dbReference type="InterPro" id="IPR008271">
    <property type="entry name" value="Ser/Thr_kinase_AS"/>
</dbReference>
<dbReference type="GO" id="GO:0008353">
    <property type="term" value="F:RNA polymerase II CTD heptapeptide repeat kinase activity"/>
    <property type="evidence" value="ECO:0007669"/>
    <property type="project" value="TreeGrafter"/>
</dbReference>
<dbReference type="AlphaFoldDB" id="A0AAI8VMY7"/>
<feature type="compositionally biased region" description="Basic and acidic residues" evidence="11">
    <location>
        <begin position="78"/>
        <end position="126"/>
    </location>
</feature>
<evidence type="ECO:0000256" key="6">
    <source>
        <dbReference type="ARBA" id="ARBA00022777"/>
    </source>
</evidence>
<name>A0AAI8VMY7_9PEZI</name>
<proteinExistence type="inferred from homology"/>
<evidence type="ECO:0000313" key="14">
    <source>
        <dbReference type="Proteomes" id="UP001295740"/>
    </source>
</evidence>
<evidence type="ECO:0000256" key="7">
    <source>
        <dbReference type="ARBA" id="ARBA00022840"/>
    </source>
</evidence>
<dbReference type="Gene3D" id="1.10.510.10">
    <property type="entry name" value="Transferase(Phosphotransferase) domain 1"/>
    <property type="match status" value="1"/>
</dbReference>
<dbReference type="PROSITE" id="PS50011">
    <property type="entry name" value="PROTEIN_KINASE_DOM"/>
    <property type="match status" value="1"/>
</dbReference>
<dbReference type="PANTHER" id="PTHR24056:SF546">
    <property type="entry name" value="CYCLIN-DEPENDENT KINASE 12"/>
    <property type="match status" value="1"/>
</dbReference>
<evidence type="ECO:0000256" key="8">
    <source>
        <dbReference type="ARBA" id="ARBA00047811"/>
    </source>
</evidence>
<comment type="caution">
    <text evidence="13">The sequence shown here is derived from an EMBL/GenBank/DDBJ whole genome shotgun (WGS) entry which is preliminary data.</text>
</comment>
<feature type="compositionally biased region" description="Basic and acidic residues" evidence="11">
    <location>
        <begin position="516"/>
        <end position="531"/>
    </location>
</feature>
<comment type="similarity">
    <text evidence="1">Belongs to the protein kinase superfamily. CMGC Ser/Thr protein kinase family. CDC2/CDKX subfamily.</text>
</comment>
<comment type="catalytic activity">
    <reaction evidence="8">
        <text>L-threonyl-[protein] + ATP = O-phospho-L-threonyl-[protein] + ADP + H(+)</text>
        <dbReference type="Rhea" id="RHEA:46608"/>
        <dbReference type="Rhea" id="RHEA-COMP:11060"/>
        <dbReference type="Rhea" id="RHEA-COMP:11605"/>
        <dbReference type="ChEBI" id="CHEBI:15378"/>
        <dbReference type="ChEBI" id="CHEBI:30013"/>
        <dbReference type="ChEBI" id="CHEBI:30616"/>
        <dbReference type="ChEBI" id="CHEBI:61977"/>
        <dbReference type="ChEBI" id="CHEBI:456216"/>
        <dbReference type="EC" id="2.7.11.22"/>
    </reaction>
</comment>
<feature type="compositionally biased region" description="Low complexity" evidence="11">
    <location>
        <begin position="293"/>
        <end position="306"/>
    </location>
</feature>
<feature type="compositionally biased region" description="Polar residues" evidence="11">
    <location>
        <begin position="417"/>
        <end position="441"/>
    </location>
</feature>
<feature type="region of interest" description="Disordered" evidence="11">
    <location>
        <begin position="1"/>
        <end position="699"/>
    </location>
</feature>
<dbReference type="CDD" id="cd07840">
    <property type="entry name" value="STKc_CDK9_like"/>
    <property type="match status" value="1"/>
</dbReference>
<dbReference type="GO" id="GO:0030332">
    <property type="term" value="F:cyclin binding"/>
    <property type="evidence" value="ECO:0007669"/>
    <property type="project" value="TreeGrafter"/>
</dbReference>
<keyword evidence="3" id="KW-0723">Serine/threonine-protein kinase</keyword>
<feature type="region of interest" description="Disordered" evidence="11">
    <location>
        <begin position="1028"/>
        <end position="1087"/>
    </location>
</feature>
<evidence type="ECO:0000256" key="11">
    <source>
        <dbReference type="SAM" id="MobiDB-lite"/>
    </source>
</evidence>
<dbReference type="PROSITE" id="PS00107">
    <property type="entry name" value="PROTEIN_KINASE_ATP"/>
    <property type="match status" value="1"/>
</dbReference>
<evidence type="ECO:0000256" key="1">
    <source>
        <dbReference type="ARBA" id="ARBA00006485"/>
    </source>
</evidence>
<dbReference type="PROSITE" id="PS00108">
    <property type="entry name" value="PROTEIN_KINASE_ST"/>
    <property type="match status" value="1"/>
</dbReference>
<dbReference type="FunFam" id="3.30.200.20:FF:000270">
    <property type="entry name" value="Serine/threonine-protein kinase bur1"/>
    <property type="match status" value="1"/>
</dbReference>
<feature type="compositionally biased region" description="Polar residues" evidence="11">
    <location>
        <begin position="369"/>
        <end position="379"/>
    </location>
</feature>
<dbReference type="InterPro" id="IPR050108">
    <property type="entry name" value="CDK"/>
</dbReference>
<protein>
    <recommendedName>
        <fullName evidence="2">cyclin-dependent kinase</fullName>
        <ecNumber evidence="2">2.7.11.22</ecNumber>
    </recommendedName>
</protein>
<dbReference type="PANTHER" id="PTHR24056">
    <property type="entry name" value="CELL DIVISION PROTEIN KINASE"/>
    <property type="match status" value="1"/>
</dbReference>
<feature type="compositionally biased region" description="Basic and acidic residues" evidence="11">
    <location>
        <begin position="266"/>
        <end position="286"/>
    </location>
</feature>
<organism evidence="13 14">
    <name type="scientific">Anthostomella pinea</name>
    <dbReference type="NCBI Taxonomy" id="933095"/>
    <lineage>
        <taxon>Eukaryota</taxon>
        <taxon>Fungi</taxon>
        <taxon>Dikarya</taxon>
        <taxon>Ascomycota</taxon>
        <taxon>Pezizomycotina</taxon>
        <taxon>Sordariomycetes</taxon>
        <taxon>Xylariomycetidae</taxon>
        <taxon>Xylariales</taxon>
        <taxon>Xylariaceae</taxon>
        <taxon>Anthostomella</taxon>
    </lineage>
</organism>
<reference evidence="13" key="1">
    <citation type="submission" date="2023-10" db="EMBL/GenBank/DDBJ databases">
        <authorList>
            <person name="Hackl T."/>
        </authorList>
    </citation>
    <scope>NUCLEOTIDE SEQUENCE</scope>
</reference>
<feature type="domain" description="Protein kinase" evidence="12">
    <location>
        <begin position="717"/>
        <end position="1002"/>
    </location>
</feature>
<feature type="compositionally biased region" description="Basic and acidic residues" evidence="11">
    <location>
        <begin position="385"/>
        <end position="397"/>
    </location>
</feature>
<dbReference type="Gene3D" id="3.30.200.20">
    <property type="entry name" value="Phosphorylase Kinase, domain 1"/>
    <property type="match status" value="1"/>
</dbReference>
<dbReference type="InterPro" id="IPR000719">
    <property type="entry name" value="Prot_kinase_dom"/>
</dbReference>
<keyword evidence="6" id="KW-0418">Kinase</keyword>
<dbReference type="InterPro" id="IPR017441">
    <property type="entry name" value="Protein_kinase_ATP_BS"/>
</dbReference>
<dbReference type="InterPro" id="IPR011009">
    <property type="entry name" value="Kinase-like_dom_sf"/>
</dbReference>
<evidence type="ECO:0000256" key="9">
    <source>
        <dbReference type="ARBA" id="ARBA00048367"/>
    </source>
</evidence>
<dbReference type="EMBL" id="CAUWAG010000010">
    <property type="protein sequence ID" value="CAJ2507899.1"/>
    <property type="molecule type" value="Genomic_DNA"/>
</dbReference>
<evidence type="ECO:0000256" key="10">
    <source>
        <dbReference type="PROSITE-ProRule" id="PRU10141"/>
    </source>
</evidence>
<dbReference type="SMART" id="SM00220">
    <property type="entry name" value="S_TKc"/>
    <property type="match status" value="1"/>
</dbReference>
<feature type="compositionally biased region" description="Basic residues" evidence="11">
    <location>
        <begin position="686"/>
        <end position="697"/>
    </location>
</feature>
<dbReference type="EC" id="2.7.11.22" evidence="2"/>
<evidence type="ECO:0000259" key="12">
    <source>
        <dbReference type="PROSITE" id="PS50011"/>
    </source>
</evidence>
<feature type="compositionally biased region" description="Pro residues" evidence="11">
    <location>
        <begin position="594"/>
        <end position="608"/>
    </location>
</feature>
<evidence type="ECO:0000256" key="4">
    <source>
        <dbReference type="ARBA" id="ARBA00022679"/>
    </source>
</evidence>
<dbReference type="GO" id="GO:0032968">
    <property type="term" value="P:positive regulation of transcription elongation by RNA polymerase II"/>
    <property type="evidence" value="ECO:0007669"/>
    <property type="project" value="TreeGrafter"/>
</dbReference>
<dbReference type="GO" id="GO:0005524">
    <property type="term" value="F:ATP binding"/>
    <property type="evidence" value="ECO:0007669"/>
    <property type="project" value="UniProtKB-UniRule"/>
</dbReference>
<evidence type="ECO:0000256" key="5">
    <source>
        <dbReference type="ARBA" id="ARBA00022741"/>
    </source>
</evidence>
<feature type="compositionally biased region" description="Basic and acidic residues" evidence="11">
    <location>
        <begin position="154"/>
        <end position="169"/>
    </location>
</feature>
<feature type="compositionally biased region" description="Basic and acidic residues" evidence="11">
    <location>
        <begin position="1068"/>
        <end position="1078"/>
    </location>
</feature>
<dbReference type="GO" id="GO:0008024">
    <property type="term" value="C:cyclin/CDK positive transcription elongation factor complex"/>
    <property type="evidence" value="ECO:0007669"/>
    <property type="project" value="TreeGrafter"/>
</dbReference>
<feature type="compositionally biased region" description="Basic and acidic residues" evidence="11">
    <location>
        <begin position="195"/>
        <end position="216"/>
    </location>
</feature>
<comment type="catalytic activity">
    <reaction evidence="9">
        <text>L-seryl-[protein] + ATP = O-phospho-L-seryl-[protein] + ADP + H(+)</text>
        <dbReference type="Rhea" id="RHEA:17989"/>
        <dbReference type="Rhea" id="RHEA-COMP:9863"/>
        <dbReference type="Rhea" id="RHEA-COMP:11604"/>
        <dbReference type="ChEBI" id="CHEBI:15378"/>
        <dbReference type="ChEBI" id="CHEBI:29999"/>
        <dbReference type="ChEBI" id="CHEBI:30616"/>
        <dbReference type="ChEBI" id="CHEBI:83421"/>
        <dbReference type="ChEBI" id="CHEBI:456216"/>
        <dbReference type="EC" id="2.7.11.22"/>
    </reaction>
</comment>
<sequence length="1087" mass="122798">MTDADMPSEAPQGPGAPSSRPTDNNHHPQTIADTRDVAMIRNRSRDRGGGTRDRVAVEREPRVSAIDPQPRLHSQSPTRRDQHNHLEREKHPHREKAHATNEESIPDRSHRGRSRDRPRNDHDSARGARRRSPGDEQLQPSRHREGVSPPRQRPKPDEKSELPPRDRSHSPTSRKRRRSQSPLPLPAPKSKKSRRERERDRRRKAERDDRLEREYTKGPGPARYDRTLSPLRRGSPSRDYDDLRYRYSDRREPLDRPRHRHRSRSPLREADFKRGAASRPRVDPLFRGRSRSPRPTSRRSSFSRTHSPPRHLGRPPAGPLDAGSHSRRSSPSFDQSRAEYPPHSPRDRASRRSRKKAKSREEPRFPSDGQPTGANSIEVNMSRLSDSRGDGGRDGRSELSTQLPPRHPAKTHHSDSRYAQSPSHANSGSSFHGSPTAQSPYGNGRAARYSQHQYSPQSQRPSQQSQGNRGPPTGPSAHRVRSQSPQPPSGPAAQADSRGHGFSRGRFRGGSYSTRRYRDGSAPRSAQRDAPAEYSRGHSSPPHDGTLRNLSPQNTTSNHPDLPGESDEAEIGTLGPSEDAHVESPAPEKVPTEVMPPPGPPGPPPTAPTGPSGSKFSFAFKATNKAPVAAPKPEISQKFSAAPKKGAQRDDDDNRDLPRDTPREPASARARNDQHDNKSMPEQPRTRKVMRKIRTLKPKPSLEPEYAKSKSVYFRKPGNESVIGAGTYGKVFKAVHVYMKRTVALKKIRMEGERDGFPVTATREVKLLQSLKHTNIVNLQEVMIEKNDCYMVFEYLSHDLTGLLNHPGYRLDASERKHLAKQLFEGLDYLHNKGVLHRDIKAANILVSNEGVLKLADFGLARFYAKGHKIDYTNRVVTIWYRSPELLLGETQYAAAVDIWSAACVMVEIFTRHAIFPGDGGEISQLEKIYSVLGTPNPKEWPGLVDMPWFELLRPGYRKRSTFVEKYRERVPAAAFELLTSMFQYDPVKRPSASDALEHPYFTTEQPPPRQAIQLKHVQGDWHEFESKALRREKERKEKQERDARRAAAAKDGNQRDKEKKRPSSSHDAQREAKRPHVEGQPPNMKV</sequence>
<accession>A0AAI8VMY7</accession>
<dbReference type="Proteomes" id="UP001295740">
    <property type="component" value="Unassembled WGS sequence"/>
</dbReference>
<feature type="compositionally biased region" description="Basic and acidic residues" evidence="11">
    <location>
        <begin position="1028"/>
        <end position="1046"/>
    </location>
</feature>
<feature type="compositionally biased region" description="Basic and acidic residues" evidence="11">
    <location>
        <begin position="1053"/>
        <end position="1062"/>
    </location>
</feature>
<keyword evidence="14" id="KW-1185">Reference proteome</keyword>
<feature type="compositionally biased region" description="Low complexity" evidence="11">
    <location>
        <begin position="448"/>
        <end position="466"/>
    </location>
</feature>
<feature type="compositionally biased region" description="Basic and acidic residues" evidence="11">
    <location>
        <begin position="236"/>
        <end position="256"/>
    </location>
</feature>
<feature type="compositionally biased region" description="Basic and acidic residues" evidence="11">
    <location>
        <begin position="670"/>
        <end position="679"/>
    </location>
</feature>
<gene>
    <name evidence="13" type="ORF">KHLLAP_LOCUS8367</name>
</gene>
<dbReference type="FunFam" id="1.10.510.10:FF:000440">
    <property type="entry name" value="Serine/threonine-protein kinase bur1"/>
    <property type="match status" value="1"/>
</dbReference>